<dbReference type="Gene3D" id="1.20.1250.20">
    <property type="entry name" value="MFS general substrate transporter like domains"/>
    <property type="match status" value="1"/>
</dbReference>
<evidence type="ECO:0000313" key="11">
    <source>
        <dbReference type="Proteomes" id="UP000635245"/>
    </source>
</evidence>
<dbReference type="SUPFAM" id="SSF103473">
    <property type="entry name" value="MFS general substrate transporter"/>
    <property type="match status" value="1"/>
</dbReference>
<feature type="transmembrane region" description="Helical" evidence="8">
    <location>
        <begin position="26"/>
        <end position="49"/>
    </location>
</feature>
<accession>A0A934V6T0</accession>
<name>A0A934V6T0_9PSEU</name>
<evidence type="ECO:0000256" key="5">
    <source>
        <dbReference type="ARBA" id="ARBA00022692"/>
    </source>
</evidence>
<feature type="transmembrane region" description="Helical" evidence="8">
    <location>
        <begin position="92"/>
        <end position="111"/>
    </location>
</feature>
<dbReference type="GO" id="GO:0022857">
    <property type="term" value="F:transmembrane transporter activity"/>
    <property type="evidence" value="ECO:0007669"/>
    <property type="project" value="InterPro"/>
</dbReference>
<gene>
    <name evidence="10" type="ORF">JHE00_19580</name>
</gene>
<dbReference type="InterPro" id="IPR020846">
    <property type="entry name" value="MFS_dom"/>
</dbReference>
<dbReference type="Proteomes" id="UP000635245">
    <property type="component" value="Unassembled WGS sequence"/>
</dbReference>
<comment type="subcellular location">
    <subcellularLocation>
        <location evidence="1">Cell membrane</location>
        <topology evidence="1">Multi-pass membrane protein</topology>
    </subcellularLocation>
</comment>
<feature type="domain" description="Major facilitator superfamily (MFS) profile" evidence="9">
    <location>
        <begin position="26"/>
        <end position="496"/>
    </location>
</feature>
<keyword evidence="5 8" id="KW-0812">Transmembrane</keyword>
<feature type="transmembrane region" description="Helical" evidence="8">
    <location>
        <begin position="211"/>
        <end position="230"/>
    </location>
</feature>
<dbReference type="PANTHER" id="PTHR42718">
    <property type="entry name" value="MAJOR FACILITATOR SUPERFAMILY MULTIDRUG TRANSPORTER MFSC"/>
    <property type="match status" value="1"/>
</dbReference>
<evidence type="ECO:0000313" key="10">
    <source>
        <dbReference type="EMBL" id="MBK1786535.1"/>
    </source>
</evidence>
<feature type="transmembrane region" description="Helical" evidence="8">
    <location>
        <begin position="117"/>
        <end position="138"/>
    </location>
</feature>
<feature type="transmembrane region" description="Helical" evidence="8">
    <location>
        <begin position="370"/>
        <end position="396"/>
    </location>
</feature>
<evidence type="ECO:0000259" key="9">
    <source>
        <dbReference type="PROSITE" id="PS50850"/>
    </source>
</evidence>
<feature type="transmembrane region" description="Helical" evidence="8">
    <location>
        <begin position="180"/>
        <end position="199"/>
    </location>
</feature>
<proteinExistence type="inferred from homology"/>
<reference evidence="10" key="1">
    <citation type="submission" date="2020-12" db="EMBL/GenBank/DDBJ databases">
        <title>Prauserella sp. ASG 168, a novel actinomycete isolated from cave rock.</title>
        <authorList>
            <person name="Suriyachadkun C."/>
        </authorList>
    </citation>
    <scope>NUCLEOTIDE SEQUENCE</scope>
    <source>
        <strain evidence="10">ASG 168</strain>
    </source>
</reference>
<dbReference type="PROSITE" id="PS50850">
    <property type="entry name" value="MFS"/>
    <property type="match status" value="1"/>
</dbReference>
<dbReference type="RefSeq" id="WP_200320072.1">
    <property type="nucleotide sequence ID" value="NZ_JAENJH010000004.1"/>
</dbReference>
<comment type="caution">
    <text evidence="10">The sequence shown here is derived from an EMBL/GenBank/DDBJ whole genome shotgun (WGS) entry which is preliminary data.</text>
</comment>
<comment type="similarity">
    <text evidence="2">Belongs to the major facilitator superfamily. EmrB family.</text>
</comment>
<keyword evidence="6 8" id="KW-1133">Transmembrane helix</keyword>
<feature type="transmembrane region" description="Helical" evidence="8">
    <location>
        <begin position="313"/>
        <end position="334"/>
    </location>
</feature>
<dbReference type="EMBL" id="JAENJH010000004">
    <property type="protein sequence ID" value="MBK1786535.1"/>
    <property type="molecule type" value="Genomic_DNA"/>
</dbReference>
<evidence type="ECO:0000256" key="1">
    <source>
        <dbReference type="ARBA" id="ARBA00004651"/>
    </source>
</evidence>
<feature type="transmembrane region" description="Helical" evidence="8">
    <location>
        <begin position="417"/>
        <end position="435"/>
    </location>
</feature>
<keyword evidence="11" id="KW-1185">Reference proteome</keyword>
<sequence>MTTSELNSGDRPEPADDKLDRAVLKVASVVVLGAIMAILDTTVVNVALQQLTLEFETSFDTIQWVATGYMLALATVIPVTGWAADRFGTKRLYMLAIALFLVGSVVAGMAWSVESLIAFRVVQGLGGGMLMPAGMTIMTKAAGPHRVGRVMAVLGVPMLLGPIAGPILGGWLVDSVSWRWIFYINVPIGAVALYLAWRLLPKDEPQPAGRFDFPGMLMLSPGLALLIYGVSDIPAAGGIGETSVWLPMSLGIVLIAGFIVRALRVENPLVNLGLFRNRTFAIAAGTMSLFAVAFFGAMLLLPTYFILVRGESALQAGLLLAPQGLGAMVMMPIAGRFADRAGAGKIVLPGLVVILAGLAVFAQVGADTPYWLLMLSLFVLGLGMGASMMPIMSAALQTLRNSDVAQASSALNIIQQTAGAIGAAVMSIILAALLAGKFGVPTSQGQLAATAALQNPQTRDAAAVLAADSFASTFVWSLLLVALCLVPALFLPKRPPVPPVGDDEAAPTPPMLAH</sequence>
<feature type="transmembrane region" description="Helical" evidence="8">
    <location>
        <begin position="150"/>
        <end position="168"/>
    </location>
</feature>
<dbReference type="PANTHER" id="PTHR42718:SF9">
    <property type="entry name" value="MAJOR FACILITATOR SUPERFAMILY MULTIDRUG TRANSPORTER MFSC"/>
    <property type="match status" value="1"/>
</dbReference>
<dbReference type="InterPro" id="IPR011701">
    <property type="entry name" value="MFS"/>
</dbReference>
<feature type="transmembrane region" description="Helical" evidence="8">
    <location>
        <begin position="242"/>
        <end position="260"/>
    </location>
</feature>
<feature type="transmembrane region" description="Helical" evidence="8">
    <location>
        <begin position="346"/>
        <end position="364"/>
    </location>
</feature>
<protein>
    <submittedName>
        <fullName evidence="10">DHA2 family efflux MFS transporter permease subunit</fullName>
    </submittedName>
</protein>
<evidence type="ECO:0000256" key="6">
    <source>
        <dbReference type="ARBA" id="ARBA00022989"/>
    </source>
</evidence>
<dbReference type="NCBIfam" id="TIGR00711">
    <property type="entry name" value="efflux_EmrB"/>
    <property type="match status" value="1"/>
</dbReference>
<feature type="transmembrane region" description="Helical" evidence="8">
    <location>
        <begin position="280"/>
        <end position="307"/>
    </location>
</feature>
<feature type="transmembrane region" description="Helical" evidence="8">
    <location>
        <begin position="61"/>
        <end position="80"/>
    </location>
</feature>
<evidence type="ECO:0000256" key="4">
    <source>
        <dbReference type="ARBA" id="ARBA00022475"/>
    </source>
</evidence>
<dbReference type="AlphaFoldDB" id="A0A934V6T0"/>
<dbReference type="Gene3D" id="1.20.1720.10">
    <property type="entry name" value="Multidrug resistance protein D"/>
    <property type="match status" value="1"/>
</dbReference>
<dbReference type="Pfam" id="PF07690">
    <property type="entry name" value="MFS_1"/>
    <property type="match status" value="1"/>
</dbReference>
<dbReference type="InterPro" id="IPR004638">
    <property type="entry name" value="EmrB-like"/>
</dbReference>
<dbReference type="CDD" id="cd17503">
    <property type="entry name" value="MFS_LmrB_MDR_like"/>
    <property type="match status" value="1"/>
</dbReference>
<organism evidence="10 11">
    <name type="scientific">Prauserella cavernicola</name>
    <dbReference type="NCBI Taxonomy" id="2800127"/>
    <lineage>
        <taxon>Bacteria</taxon>
        <taxon>Bacillati</taxon>
        <taxon>Actinomycetota</taxon>
        <taxon>Actinomycetes</taxon>
        <taxon>Pseudonocardiales</taxon>
        <taxon>Pseudonocardiaceae</taxon>
        <taxon>Prauserella</taxon>
    </lineage>
</organism>
<evidence type="ECO:0000256" key="3">
    <source>
        <dbReference type="ARBA" id="ARBA00022448"/>
    </source>
</evidence>
<feature type="transmembrane region" description="Helical" evidence="8">
    <location>
        <begin position="474"/>
        <end position="491"/>
    </location>
</feature>
<dbReference type="InterPro" id="IPR036259">
    <property type="entry name" value="MFS_trans_sf"/>
</dbReference>
<evidence type="ECO:0000256" key="2">
    <source>
        <dbReference type="ARBA" id="ARBA00008537"/>
    </source>
</evidence>
<keyword evidence="3" id="KW-0813">Transport</keyword>
<evidence type="ECO:0000256" key="8">
    <source>
        <dbReference type="SAM" id="Phobius"/>
    </source>
</evidence>
<dbReference type="GO" id="GO:0005886">
    <property type="term" value="C:plasma membrane"/>
    <property type="evidence" value="ECO:0007669"/>
    <property type="project" value="UniProtKB-SubCell"/>
</dbReference>
<evidence type="ECO:0000256" key="7">
    <source>
        <dbReference type="ARBA" id="ARBA00023136"/>
    </source>
</evidence>
<keyword evidence="4" id="KW-1003">Cell membrane</keyword>
<keyword evidence="7 8" id="KW-0472">Membrane</keyword>